<feature type="transmembrane region" description="Helical" evidence="6">
    <location>
        <begin position="54"/>
        <end position="77"/>
    </location>
</feature>
<accession>A0A8H8U3A9</accession>
<organism evidence="7 8">
    <name type="scientific">Lachnellula hyalina</name>
    <dbReference type="NCBI Taxonomy" id="1316788"/>
    <lineage>
        <taxon>Eukaryota</taxon>
        <taxon>Fungi</taxon>
        <taxon>Dikarya</taxon>
        <taxon>Ascomycota</taxon>
        <taxon>Pezizomycotina</taxon>
        <taxon>Leotiomycetes</taxon>
        <taxon>Helotiales</taxon>
        <taxon>Lachnaceae</taxon>
        <taxon>Lachnellula</taxon>
    </lineage>
</organism>
<dbReference type="Pfam" id="PF02535">
    <property type="entry name" value="Zip"/>
    <property type="match status" value="1"/>
</dbReference>
<evidence type="ECO:0000256" key="2">
    <source>
        <dbReference type="ARBA" id="ARBA00022692"/>
    </source>
</evidence>
<dbReference type="EMBL" id="QGMH01000013">
    <property type="protein sequence ID" value="TVY29858.1"/>
    <property type="molecule type" value="Genomic_DNA"/>
</dbReference>
<evidence type="ECO:0000256" key="5">
    <source>
        <dbReference type="SAM" id="MobiDB-lite"/>
    </source>
</evidence>
<dbReference type="GO" id="GO:0071578">
    <property type="term" value="P:zinc ion import across plasma membrane"/>
    <property type="evidence" value="ECO:0007669"/>
    <property type="project" value="TreeGrafter"/>
</dbReference>
<dbReference type="GeneID" id="41981961"/>
<feature type="transmembrane region" description="Helical" evidence="6">
    <location>
        <begin position="378"/>
        <end position="396"/>
    </location>
</feature>
<dbReference type="Proteomes" id="UP000431533">
    <property type="component" value="Unassembled WGS sequence"/>
</dbReference>
<evidence type="ECO:0000313" key="7">
    <source>
        <dbReference type="EMBL" id="TVY29858.1"/>
    </source>
</evidence>
<feature type="region of interest" description="Disordered" evidence="5">
    <location>
        <begin position="184"/>
        <end position="214"/>
    </location>
</feature>
<dbReference type="GO" id="GO:0000007">
    <property type="term" value="F:low-affinity zinc ion transmembrane transporter activity"/>
    <property type="evidence" value="ECO:0007669"/>
    <property type="project" value="TreeGrafter"/>
</dbReference>
<sequence>MPYTVTIDCDNGNGYDGRIGVRISSIFVIGLGSMLGALLPIAAARTKRMRVPPLAFFITKYFGSGVIIATAFIHLLSPANKALNSPCNTGLITNYDWAAGTALMTIFLMFFIELMAARFDVFGAHAHDLEATDPAKDLIKASEKPKDGGANVHKVFTNTHSHSNGTLGSSPDSINTDRELGIIPTIAGPSRSPSPVPVEPLRTRSSIPGRVNDLSYPPGGEDHLGHQREHMVDHDHFAAQMTAIFILEFGVIFHSVFIGLTLAVTGDEFNVLYIVLAFHQTFEGLGLGSRLATAEWPKKKLWMPWALGFAYGMATPLAIAIGLGVRQTFTPNSQKTRVVNGVFDAISAGILIYTGLVELMAHEFMFNPEMRKSSIKMMLFAFFCMCVGAGLMALLGKCKYYRGGCSHVSWYSLGSTLRLSWHIDQNQSRKQC</sequence>
<evidence type="ECO:0000256" key="3">
    <source>
        <dbReference type="ARBA" id="ARBA00022989"/>
    </source>
</evidence>
<feature type="transmembrane region" description="Helical" evidence="6">
    <location>
        <begin position="97"/>
        <end position="117"/>
    </location>
</feature>
<feature type="transmembrane region" description="Helical" evidence="6">
    <location>
        <begin position="20"/>
        <end position="42"/>
    </location>
</feature>
<dbReference type="GO" id="GO:0005886">
    <property type="term" value="C:plasma membrane"/>
    <property type="evidence" value="ECO:0007669"/>
    <property type="project" value="TreeGrafter"/>
</dbReference>
<evidence type="ECO:0000256" key="6">
    <source>
        <dbReference type="SAM" id="Phobius"/>
    </source>
</evidence>
<dbReference type="RefSeq" id="XP_031008645.1">
    <property type="nucleotide sequence ID" value="XM_031146742.1"/>
</dbReference>
<evidence type="ECO:0000313" key="8">
    <source>
        <dbReference type="Proteomes" id="UP000431533"/>
    </source>
</evidence>
<feature type="transmembrane region" description="Helical" evidence="6">
    <location>
        <begin position="237"/>
        <end position="265"/>
    </location>
</feature>
<protein>
    <submittedName>
        <fullName evidence="7">Zinc-regulated transporter</fullName>
    </submittedName>
</protein>
<comment type="caution">
    <text evidence="7">The sequence shown here is derived from an EMBL/GenBank/DDBJ whole genome shotgun (WGS) entry which is preliminary data.</text>
</comment>
<evidence type="ECO:0000256" key="4">
    <source>
        <dbReference type="ARBA" id="ARBA00023136"/>
    </source>
</evidence>
<dbReference type="PANTHER" id="PTHR11040:SF69">
    <property type="entry name" value="ZINC-REGULATED TRANSPORTER 2"/>
    <property type="match status" value="1"/>
</dbReference>
<proteinExistence type="predicted"/>
<gene>
    <name evidence="7" type="primary">ZRT2_0</name>
    <name evidence="7" type="ORF">LHYA1_G001763</name>
</gene>
<keyword evidence="3 6" id="KW-1133">Transmembrane helix</keyword>
<dbReference type="InterPro" id="IPR003689">
    <property type="entry name" value="ZIP"/>
</dbReference>
<feature type="transmembrane region" description="Helical" evidence="6">
    <location>
        <begin position="305"/>
        <end position="325"/>
    </location>
</feature>
<keyword evidence="2 6" id="KW-0812">Transmembrane</keyword>
<keyword evidence="8" id="KW-1185">Reference proteome</keyword>
<keyword evidence="4 6" id="KW-0472">Membrane</keyword>
<reference evidence="7 8" key="1">
    <citation type="submission" date="2018-05" db="EMBL/GenBank/DDBJ databases">
        <title>Genome sequencing and assembly of the regulated plant pathogen Lachnellula willkommii and related sister species for the development of diagnostic species identification markers.</title>
        <authorList>
            <person name="Giroux E."/>
            <person name="Bilodeau G."/>
        </authorList>
    </citation>
    <scope>NUCLEOTIDE SEQUENCE [LARGE SCALE GENOMIC DNA]</scope>
    <source>
        <strain evidence="7 8">CBS 185.66</strain>
    </source>
</reference>
<dbReference type="OrthoDB" id="448280at2759"/>
<comment type="subcellular location">
    <subcellularLocation>
        <location evidence="1">Membrane</location>
        <topology evidence="1">Multi-pass membrane protein</topology>
    </subcellularLocation>
</comment>
<name>A0A8H8U3A9_9HELO</name>
<evidence type="ECO:0000256" key="1">
    <source>
        <dbReference type="ARBA" id="ARBA00004141"/>
    </source>
</evidence>
<feature type="transmembrane region" description="Helical" evidence="6">
    <location>
        <begin position="345"/>
        <end position="366"/>
    </location>
</feature>
<dbReference type="PANTHER" id="PTHR11040">
    <property type="entry name" value="ZINC/IRON TRANSPORTER"/>
    <property type="match status" value="1"/>
</dbReference>
<dbReference type="AlphaFoldDB" id="A0A8H8U3A9"/>